<evidence type="ECO:0000256" key="1">
    <source>
        <dbReference type="SAM" id="SignalP"/>
    </source>
</evidence>
<dbReference type="RefSeq" id="WP_142507808.1">
    <property type="nucleotide sequence ID" value="NZ_SADV01000003.1"/>
</dbReference>
<sequence length="89" mass="9818">MLKSKISKMVGSLALSGAILIPAVSANAWTEYVYVKDLYPDAVDYVFVNNGANDKYVLVQERGSDGRIYETKVKCDKMVGSKCHVAVER</sequence>
<name>A0A544UTE1_LYSSH</name>
<gene>
    <name evidence="2" type="ORF">C7Y47_05340</name>
</gene>
<dbReference type="AlphaFoldDB" id="A0A544UTE1"/>
<feature type="signal peptide" evidence="1">
    <location>
        <begin position="1"/>
        <end position="28"/>
    </location>
</feature>
<evidence type="ECO:0008006" key="4">
    <source>
        <dbReference type="Google" id="ProtNLM"/>
    </source>
</evidence>
<evidence type="ECO:0000313" key="3">
    <source>
        <dbReference type="Proteomes" id="UP000317944"/>
    </source>
</evidence>
<comment type="caution">
    <text evidence="2">The sequence shown here is derived from an EMBL/GenBank/DDBJ whole genome shotgun (WGS) entry which is preliminary data.</text>
</comment>
<protein>
    <recommendedName>
        <fullName evidence="4">Transcriptional regulator</fullName>
    </recommendedName>
</protein>
<dbReference type="EMBL" id="SADV01000003">
    <property type="protein sequence ID" value="TQR37116.1"/>
    <property type="molecule type" value="Genomic_DNA"/>
</dbReference>
<reference evidence="2 3" key="1">
    <citation type="submission" date="2018-03" db="EMBL/GenBank/DDBJ databases">
        <title>Aerobic endospore-forming bacteria genome sequencing and assembly.</title>
        <authorList>
            <person name="Cavalcante D.A."/>
            <person name="Driks A."/>
            <person name="Putonti C."/>
            <person name="De-Souza M.T."/>
        </authorList>
    </citation>
    <scope>NUCLEOTIDE SEQUENCE [LARGE SCALE GENOMIC DNA]</scope>
    <source>
        <strain evidence="2 3">SDF0037</strain>
    </source>
</reference>
<dbReference type="Proteomes" id="UP000317944">
    <property type="component" value="Unassembled WGS sequence"/>
</dbReference>
<accession>A0A544UTE1</accession>
<keyword evidence="1" id="KW-0732">Signal</keyword>
<evidence type="ECO:0000313" key="2">
    <source>
        <dbReference type="EMBL" id="TQR37116.1"/>
    </source>
</evidence>
<feature type="chain" id="PRO_5021772005" description="Transcriptional regulator" evidence="1">
    <location>
        <begin position="29"/>
        <end position="89"/>
    </location>
</feature>
<organism evidence="2 3">
    <name type="scientific">Lysinibacillus sphaericus</name>
    <name type="common">Bacillus sphaericus</name>
    <dbReference type="NCBI Taxonomy" id="1421"/>
    <lineage>
        <taxon>Bacteria</taxon>
        <taxon>Bacillati</taxon>
        <taxon>Bacillota</taxon>
        <taxon>Bacilli</taxon>
        <taxon>Bacillales</taxon>
        <taxon>Bacillaceae</taxon>
        <taxon>Lysinibacillus</taxon>
    </lineage>
</organism>
<proteinExistence type="predicted"/>